<gene>
    <name evidence="1" type="ORF">NUW54_g3711</name>
</gene>
<evidence type="ECO:0000313" key="2">
    <source>
        <dbReference type="Proteomes" id="UP001144978"/>
    </source>
</evidence>
<organism evidence="1 2">
    <name type="scientific">Trametes sanguinea</name>
    <dbReference type="NCBI Taxonomy" id="158606"/>
    <lineage>
        <taxon>Eukaryota</taxon>
        <taxon>Fungi</taxon>
        <taxon>Dikarya</taxon>
        <taxon>Basidiomycota</taxon>
        <taxon>Agaricomycotina</taxon>
        <taxon>Agaricomycetes</taxon>
        <taxon>Polyporales</taxon>
        <taxon>Polyporaceae</taxon>
        <taxon>Trametes</taxon>
    </lineage>
</organism>
<keyword evidence="2" id="KW-1185">Reference proteome</keyword>
<dbReference type="EMBL" id="JANSHE010000793">
    <property type="protein sequence ID" value="KAJ3007022.1"/>
    <property type="molecule type" value="Genomic_DNA"/>
</dbReference>
<dbReference type="Proteomes" id="UP001144978">
    <property type="component" value="Unassembled WGS sequence"/>
</dbReference>
<name>A0ACC1Q0J0_9APHY</name>
<protein>
    <submittedName>
        <fullName evidence="1">Uncharacterized protein</fullName>
    </submittedName>
</protein>
<evidence type="ECO:0000313" key="1">
    <source>
        <dbReference type="EMBL" id="KAJ3007022.1"/>
    </source>
</evidence>
<accession>A0ACC1Q0J0</accession>
<comment type="caution">
    <text evidence="1">The sequence shown here is derived from an EMBL/GenBank/DDBJ whole genome shotgun (WGS) entry which is preliminary data.</text>
</comment>
<reference evidence="1" key="1">
    <citation type="submission" date="2022-08" db="EMBL/GenBank/DDBJ databases">
        <title>Genome Sequence of Pycnoporus sanguineus.</title>
        <authorList>
            <person name="Buettner E."/>
        </authorList>
    </citation>
    <scope>NUCLEOTIDE SEQUENCE</scope>
    <source>
        <strain evidence="1">CG-C14</strain>
    </source>
</reference>
<proteinExistence type="predicted"/>
<sequence>MSARGSGQPVEPDPSPMAVDTPQKSTVAAGPVGDAAPEWVAIGAAEDSDDSPTEVDELLSDPLLEPHAMGSVQTPRRNKALQSDPELARAREEPGQDQATPSRRVDLDSDDERTAAMVDQSEYLAKVTKIITARSRSAASERSAAERRDGPGFMEHSSRAKGVAQPTHGKETGDARSPTEVKATAKSRSSAHDPSIWYAPTFMRTTGVSKAASTRESAGASAGKAPPAASRVAKRKASLPLPEPSPAKKRKTDAPSSSSRATAISSTKRRPASIIRADIVGRQSTTARGGHSSDFIQGSSTSDHGLSRKAPAAMPGTATETEHTGSRSATEPARDVKYVDLRAASRSTSRASSRASSRKSGADVLRNSSTTTIPRRETLADTSAIQAASSRSHDSINSGPPPPASRTISSTSLADTAKLSRSNSGATSSSGRVQAALSTARHARVESSNPAGPSRVRPTGYGLSLEPTRIPGGPPLLSWEELLDILLKTGRARHQQRQNEGAGESA</sequence>